<dbReference type="InterPro" id="IPR012933">
    <property type="entry name" value="HicA_mRNA_interferase"/>
</dbReference>
<keyword evidence="3" id="KW-1185">Reference proteome</keyword>
<feature type="compositionally biased region" description="Polar residues" evidence="1">
    <location>
        <begin position="1164"/>
        <end position="1176"/>
    </location>
</feature>
<feature type="region of interest" description="Disordered" evidence="1">
    <location>
        <begin position="255"/>
        <end position="275"/>
    </location>
</feature>
<reference evidence="2 3" key="1">
    <citation type="journal article" date="2012" name="PLoS Pathog.">
        <title>Diverse lifestyles and strategies of plant pathogenesis encoded in the genomes of eighteen Dothideomycetes fungi.</title>
        <authorList>
            <person name="Ohm R.A."/>
            <person name="Feau N."/>
            <person name="Henrissat B."/>
            <person name="Schoch C.L."/>
            <person name="Horwitz B.A."/>
            <person name="Barry K.W."/>
            <person name="Condon B.J."/>
            <person name="Copeland A.C."/>
            <person name="Dhillon B."/>
            <person name="Glaser F."/>
            <person name="Hesse C.N."/>
            <person name="Kosti I."/>
            <person name="LaButti K."/>
            <person name="Lindquist E.A."/>
            <person name="Lucas S."/>
            <person name="Salamov A.A."/>
            <person name="Bradshaw R.E."/>
            <person name="Ciuffetti L."/>
            <person name="Hamelin R.C."/>
            <person name="Kema G.H.J."/>
            <person name="Lawrence C."/>
            <person name="Scott J.A."/>
            <person name="Spatafora J.W."/>
            <person name="Turgeon B.G."/>
            <person name="de Wit P.J.G.M."/>
            <person name="Zhong S."/>
            <person name="Goodwin S.B."/>
            <person name="Grigoriev I.V."/>
        </authorList>
    </citation>
    <scope>NUCLEOTIDE SEQUENCE [LARGE SCALE GENOMIC DNA]</scope>
    <source>
        <strain evidence="2 3">CIRAD86</strain>
    </source>
</reference>
<dbReference type="HOGENOM" id="CLU_261086_0_0_1"/>
<dbReference type="STRING" id="383855.N1Q9S2"/>
<dbReference type="GO" id="GO:0003729">
    <property type="term" value="F:mRNA binding"/>
    <property type="evidence" value="ECO:0007669"/>
    <property type="project" value="InterPro"/>
</dbReference>
<dbReference type="EMBL" id="KB446555">
    <property type="protein sequence ID" value="EME89624.1"/>
    <property type="molecule type" value="Genomic_DNA"/>
</dbReference>
<name>N1Q9S2_PSEFD</name>
<sequence>MHNRSRGSWDVAPDVGCIFHFTSVSTLSHAPSPGLVCGFMTPGSITKSQEKDRMYQHMWSGFIMAANISAVLFQRPDWSSSAVHLEGSGSMLMLPSGSPTRASQPTPLRSAACHRTSSRTTLQAARGGPRSLRAWHMKPPFRISVTAIYEEPVKLEASLKPVRFLKRIQSDQMRFDTDTLVSHFLHECFTHFPPTAQAYNNVAMDRSSLDPAILEELDKSDLVKECRKFHQQHGRMPSMKDMQRSKAFRDALGNAVKDLGKPGTTSGYGDSKYPYSSAAPSPGCRDACEECSEQYRTGLGLATRPYEEFLSDNEARQKVEYLREKTEENLSHVRQQLKTYGNAIMKRWLKRNVSKRANLLTQAMPELYSQKASFVQEMLKITRFLDKDRKLTRKINLMPYLSIELLSENPNNLLALLYYRTHFNPVQWAAFDCHQFSYFLRSGMMEATYNPHCITNDHAWRMGHSQELLSRQLRAVVGLLLNPQPENAQSGCDVFETLAATGFATTAGAITQDVTLTSPFSAPPCLNMAEIVATLRSRLQACEDELWLLQTDADYLREHLAKIDSSLAQESFSGGSREELKLQVVMINITKVEDWQYLLDEAEQAMSIMSELSSRVRPGHPLPEQYANALAIFEFALSLQFHRQQNHLGKLITASSDFRQYFSYVDKEIGALGIDASLQKTHRHDPIFYNLAMLHTHESHKSFPAALHVRHLDGLLASRPHEEARRISRMMYMAVSDMAVIDDTLTKIKLHRPQGLRMTSLMSLGDRPKPTADENSIIELVAGLDPPQMERWMEKLTEKHVFDSFYTISNYEYLHPVLQMLEHQPRCTGRYETRDLDAFDKSQKALFEFWQAMREWRLHKILTSFDPIPDLDRAMKKVFPSTIEEYRRDLEEERAAMAAAVEAKSFGKCLSSGDQREQNRIFHLKRSVWGFTSTENTAVQQVKEKKKSRPLHSDLQTLSIAEPHQESFTTPQETIAVDKTSLTVFRRMYASALAKKGHINWDDFVAALIDIGFSVMPNSGSAVTFKEKSGKGSIVFHRPHPDSHIDPIMLKSMGKRLRKWFGYDKETFIEHGLVASSRNGPLVHFIAQRACRKSWQPIESTSREYYEINITGDSACLWYISNQAFQDDLLSQGPPSLVGNTNSTGSPISGSNPNILTLPPTKALSRSQSPERNNINPPSPGSIQLYGRTISIPSSINRDPQSPAAAHLWTETETSTRSIRACRLVAGAGRRLEFRVKDGDDGGFGGEEENGHRERGMEGIGTLIEIWKRRCSQNHGRRARMRELPPFRLVMNGDYIATECTSRRSS</sequence>
<dbReference type="PANTHER" id="PTHR40788">
    <property type="entry name" value="CLR5 DOMAIN-CONTAINING PROTEIN-RELATED"/>
    <property type="match status" value="1"/>
</dbReference>
<evidence type="ECO:0000256" key="1">
    <source>
        <dbReference type="SAM" id="MobiDB-lite"/>
    </source>
</evidence>
<dbReference type="eggNOG" id="ENOG502S6HP">
    <property type="taxonomic scope" value="Eukaryota"/>
</dbReference>
<dbReference type="VEuPathDB" id="FungiDB:MYCFIDRAFT_171051"/>
<accession>N1Q9S2</accession>
<evidence type="ECO:0000313" key="3">
    <source>
        <dbReference type="Proteomes" id="UP000016932"/>
    </source>
</evidence>
<organism evidence="2 3">
    <name type="scientific">Pseudocercospora fijiensis (strain CIRAD86)</name>
    <name type="common">Black leaf streak disease fungus</name>
    <name type="synonym">Mycosphaerella fijiensis</name>
    <dbReference type="NCBI Taxonomy" id="383855"/>
    <lineage>
        <taxon>Eukaryota</taxon>
        <taxon>Fungi</taxon>
        <taxon>Dikarya</taxon>
        <taxon>Ascomycota</taxon>
        <taxon>Pezizomycotina</taxon>
        <taxon>Dothideomycetes</taxon>
        <taxon>Dothideomycetidae</taxon>
        <taxon>Mycosphaerellales</taxon>
        <taxon>Mycosphaerellaceae</taxon>
        <taxon>Pseudocercospora</taxon>
    </lineage>
</organism>
<protein>
    <submittedName>
        <fullName evidence="2">Uncharacterized protein</fullName>
    </submittedName>
</protein>
<evidence type="ECO:0000313" key="2">
    <source>
        <dbReference type="EMBL" id="EME89624.1"/>
    </source>
</evidence>
<dbReference type="RefSeq" id="XP_007922180.1">
    <property type="nucleotide sequence ID" value="XM_007923989.1"/>
</dbReference>
<feature type="compositionally biased region" description="Polar residues" evidence="1">
    <location>
        <begin position="1141"/>
        <end position="1155"/>
    </location>
</feature>
<dbReference type="OrthoDB" id="3649945at2759"/>
<dbReference type="Proteomes" id="UP000016932">
    <property type="component" value="Unassembled WGS sequence"/>
</dbReference>
<dbReference type="GeneID" id="19332575"/>
<proteinExistence type="predicted"/>
<feature type="region of interest" description="Disordered" evidence="1">
    <location>
        <begin position="1141"/>
        <end position="1183"/>
    </location>
</feature>
<dbReference type="Pfam" id="PF07927">
    <property type="entry name" value="HicA_toxin"/>
    <property type="match status" value="1"/>
</dbReference>
<gene>
    <name evidence="2" type="ORF">MYCFIDRAFT_171051</name>
</gene>
<dbReference type="PANTHER" id="PTHR40788:SF1">
    <property type="entry name" value="IPA PROTEIN"/>
    <property type="match status" value="1"/>
</dbReference>
<dbReference type="KEGG" id="pfj:MYCFIDRAFT_171051"/>